<feature type="chain" id="PRO_5001473161" description="DUF7492 domain-containing protein" evidence="1">
    <location>
        <begin position="19"/>
        <end position="278"/>
    </location>
</feature>
<protein>
    <recommendedName>
        <fullName evidence="2">DUF7492 domain-containing protein</fullName>
    </recommendedName>
</protein>
<feature type="domain" description="DUF7492" evidence="2">
    <location>
        <begin position="18"/>
        <end position="267"/>
    </location>
</feature>
<feature type="signal peptide" evidence="1">
    <location>
        <begin position="1"/>
        <end position="18"/>
    </location>
</feature>
<dbReference type="InterPro" id="IPR055915">
    <property type="entry name" value="DUF7492"/>
</dbReference>
<evidence type="ECO:0000313" key="4">
    <source>
        <dbReference type="Proteomes" id="UP000030151"/>
    </source>
</evidence>
<dbReference type="eggNOG" id="ENOG502SABV">
    <property type="taxonomic scope" value="Eukaryota"/>
</dbReference>
<dbReference type="AlphaFoldDB" id="A0A014P203"/>
<keyword evidence="1" id="KW-0732">Signal</keyword>
<comment type="caution">
    <text evidence="3">The sequence shown here is derived from an EMBL/GenBank/DDBJ whole genome shotgun (WGS) entry which is preliminary data.</text>
</comment>
<evidence type="ECO:0000259" key="2">
    <source>
        <dbReference type="Pfam" id="PF24320"/>
    </source>
</evidence>
<name>A0A014P203_9HYPO</name>
<organism evidence="3 4">
    <name type="scientific">Metarhizium robertsii</name>
    <dbReference type="NCBI Taxonomy" id="568076"/>
    <lineage>
        <taxon>Eukaryota</taxon>
        <taxon>Fungi</taxon>
        <taxon>Dikarya</taxon>
        <taxon>Ascomycota</taxon>
        <taxon>Pezizomycotina</taxon>
        <taxon>Sordariomycetes</taxon>
        <taxon>Hypocreomycetidae</taxon>
        <taxon>Hypocreales</taxon>
        <taxon>Clavicipitaceae</taxon>
        <taxon>Metarhizium</taxon>
    </lineage>
</organism>
<proteinExistence type="predicted"/>
<dbReference type="HOGENOM" id="CLU_019095_0_2_1"/>
<sequence length="278" mass="31653">MRIYILTILLAILSPTWSHSWIERLMVIADNGTMVGKPGYIRGTISRLDPTFNDFQMQHLLPTSPENRDRDNICKSTQTFRNYSAEFPALKAPPGGFVALQYQENGHVTLPELAPEKRNSGYVYIYGTSNPLDNDTLSSIHGVWNEQGTGGDGRGILLAVREFDDGRCYQINNGFISIERQMLYRKVAMDPQGADLWCQNDVQLPYHISSPWFSIYWVWDWPSSPSAVLPEGKQEIYTSCLDIQVIEGLQLHFLKYIDGQDLNSASIKHQLESRLYQS</sequence>
<dbReference type="Pfam" id="PF24320">
    <property type="entry name" value="DUF7492"/>
    <property type="match status" value="1"/>
</dbReference>
<dbReference type="Proteomes" id="UP000030151">
    <property type="component" value="Unassembled WGS sequence"/>
</dbReference>
<evidence type="ECO:0000256" key="1">
    <source>
        <dbReference type="SAM" id="SignalP"/>
    </source>
</evidence>
<gene>
    <name evidence="3" type="ORF">X797_011565</name>
</gene>
<dbReference type="EMBL" id="JELW01000085">
    <property type="protein sequence ID" value="EXU95348.1"/>
    <property type="molecule type" value="Genomic_DNA"/>
</dbReference>
<reference evidence="3 4" key="1">
    <citation type="submission" date="2014-02" db="EMBL/GenBank/DDBJ databases">
        <title>The genome sequence of the entomopathogenic fungus Metarhizium robertsii ARSEF 2575.</title>
        <authorList>
            <person name="Giuliano Garisto Donzelli B."/>
            <person name="Roe B.A."/>
            <person name="Macmil S.L."/>
            <person name="Krasnoff S.B."/>
            <person name="Gibson D.M."/>
        </authorList>
    </citation>
    <scope>NUCLEOTIDE SEQUENCE [LARGE SCALE GENOMIC DNA]</scope>
    <source>
        <strain evidence="3 4">ARSEF 2575</strain>
    </source>
</reference>
<evidence type="ECO:0000313" key="3">
    <source>
        <dbReference type="EMBL" id="EXU95348.1"/>
    </source>
</evidence>
<accession>A0A014P203</accession>